<dbReference type="PANTHER" id="PTHR40787:SF3">
    <property type="entry name" value="PROTEIN TRANSPORT PROTEIN SEC39"/>
    <property type="match status" value="1"/>
</dbReference>
<dbReference type="InterPro" id="IPR013244">
    <property type="entry name" value="Sec39_domain"/>
</dbReference>
<protein>
    <recommendedName>
        <fullName evidence="6">Sec39 domain-containing protein</fullName>
    </recommendedName>
</protein>
<name>A0A9P8L1C3_9PEZI</name>
<evidence type="ECO:0000256" key="4">
    <source>
        <dbReference type="ARBA" id="ARBA00022927"/>
    </source>
</evidence>
<evidence type="ECO:0000256" key="1">
    <source>
        <dbReference type="ARBA" id="ARBA00004240"/>
    </source>
</evidence>
<dbReference type="GO" id="GO:0005783">
    <property type="term" value="C:endoplasmic reticulum"/>
    <property type="evidence" value="ECO:0007669"/>
    <property type="project" value="UniProtKB-SubCell"/>
</dbReference>
<evidence type="ECO:0000256" key="2">
    <source>
        <dbReference type="ARBA" id="ARBA00022448"/>
    </source>
</evidence>
<comment type="subcellular location">
    <subcellularLocation>
        <location evidence="1">Endoplasmic reticulum</location>
    </subcellularLocation>
</comment>
<feature type="domain" description="Sec39" evidence="6">
    <location>
        <begin position="13"/>
        <end position="825"/>
    </location>
</feature>
<feature type="region of interest" description="Disordered" evidence="5">
    <location>
        <begin position="886"/>
        <end position="928"/>
    </location>
</feature>
<evidence type="ECO:0000313" key="7">
    <source>
        <dbReference type="EMBL" id="KAH0542888.1"/>
    </source>
</evidence>
<dbReference type="EMBL" id="JAGHQL010000044">
    <property type="protein sequence ID" value="KAH0542888.1"/>
    <property type="molecule type" value="Genomic_DNA"/>
</dbReference>
<comment type="caution">
    <text evidence="7">The sequence shown here is derived from an EMBL/GenBank/DDBJ whole genome shotgun (WGS) entry which is preliminary data.</text>
</comment>
<dbReference type="Proteomes" id="UP000698800">
    <property type="component" value="Unassembled WGS sequence"/>
</dbReference>
<evidence type="ECO:0000256" key="3">
    <source>
        <dbReference type="ARBA" id="ARBA00022824"/>
    </source>
</evidence>
<sequence>MAGLAELSPAKALLLAARFTADSNIPALRTLATFHHETLRLRLILRLLLTFLPESTHPSLYIPFLQELTSGSFKHDDVVAELDCSSVGDLTDVEARKRTRRLHLLDLYVPSIDPQPISDDITLFLINRARRVDAQTGLLTLLPQLIVPFLDHSEYLRSWFISTALPLLRLSYEYYPQEGAAFSLATFEGLSQQAGVGILLSRAGGGGNGEEGEKARVGRDLRGLVGPWIYGDTRSKRRKLDGVASSDSMPSVHGAETAIQEPSEGGWSYVFQWIVDMAATKFPVALEAIEQWDGPGDIDMGEYDRAPPYMDEHLQACAEKQYAQSAIAAALAATDTSTETFEGIQRILARIASLMDIESPQLDPASRAPPLPVLSPPFSISTSISLQHLSRNNLLNEGNPITTPTEDLLSLLNSLALSASILGRLGHGLPLVRVAELYLFGSEGDQRGVLQRVLHSVSGSLRGDEKVWGRLRHEIMWLWGWGSDSPSAGNGEPGKGLGVLGKVKYDVLEMEMLKALLSDARYDLVTELYINPSDAERPLAMAEIEKVVVESAMIFYDNASNGNKTRGGIKRASQAIATLYPNNAPKSDIVWRAEKLIAATHALSFYSLTLHHGVPFQPVNIRVHQDPIALIGKVLEQNPKSYTKLDDLLDIGRNLIEAGLSNAGQDGVVAESSLTEEQLAQNAGKRITGMAIEAALAEDDFETAYSYVINRLVPSAPAASQSPLNLGASMQGFSWNDDRYRDDISWRAAFQAGRYRSAISNQSRISASGTVSSEIRHLGMRMELLSQSLLLAPAAALPEILGVWRRCEEELNMLIAQESEEEQKWDDKGDGRIPGQFILSPPTSVPKREGKSNLKSGEEAPMGLFDVARGAAAALSKSAFPLRGAVAAGKPQSSTEHRRVVSELSTAGSDDTGSPGGADGDGRARKRDMVSNMVTGGLASGIGWVLGATPVHHGQGEE</sequence>
<accession>A0A9P8L1C3</accession>
<evidence type="ECO:0000313" key="8">
    <source>
        <dbReference type="Proteomes" id="UP000698800"/>
    </source>
</evidence>
<evidence type="ECO:0000256" key="5">
    <source>
        <dbReference type="SAM" id="MobiDB-lite"/>
    </source>
</evidence>
<dbReference type="PANTHER" id="PTHR40787">
    <property type="entry name" value="SECRETED PROTEIN"/>
    <property type="match status" value="1"/>
</dbReference>
<feature type="region of interest" description="Disordered" evidence="5">
    <location>
        <begin position="820"/>
        <end position="858"/>
    </location>
</feature>
<feature type="compositionally biased region" description="Basic and acidic residues" evidence="5">
    <location>
        <begin position="846"/>
        <end position="858"/>
    </location>
</feature>
<organism evidence="7 8">
    <name type="scientific">Glutinoglossum americanum</name>
    <dbReference type="NCBI Taxonomy" id="1670608"/>
    <lineage>
        <taxon>Eukaryota</taxon>
        <taxon>Fungi</taxon>
        <taxon>Dikarya</taxon>
        <taxon>Ascomycota</taxon>
        <taxon>Pezizomycotina</taxon>
        <taxon>Geoglossomycetes</taxon>
        <taxon>Geoglossales</taxon>
        <taxon>Geoglossaceae</taxon>
        <taxon>Glutinoglossum</taxon>
    </lineage>
</organism>
<proteinExistence type="predicted"/>
<evidence type="ECO:0000259" key="6">
    <source>
        <dbReference type="Pfam" id="PF08314"/>
    </source>
</evidence>
<dbReference type="OrthoDB" id="342024at2759"/>
<reference evidence="7" key="1">
    <citation type="submission" date="2021-03" db="EMBL/GenBank/DDBJ databases">
        <title>Comparative genomics and phylogenomic investigation of the class Geoglossomycetes provide insights into ecological specialization and systematics.</title>
        <authorList>
            <person name="Melie T."/>
            <person name="Pirro S."/>
            <person name="Miller A.N."/>
            <person name="Quandt A."/>
        </authorList>
    </citation>
    <scope>NUCLEOTIDE SEQUENCE</scope>
    <source>
        <strain evidence="7">GBOQ0MN5Z8</strain>
    </source>
</reference>
<keyword evidence="3" id="KW-0256">Endoplasmic reticulum</keyword>
<dbReference type="GO" id="GO:0015031">
    <property type="term" value="P:protein transport"/>
    <property type="evidence" value="ECO:0007669"/>
    <property type="project" value="UniProtKB-KW"/>
</dbReference>
<keyword evidence="8" id="KW-1185">Reference proteome</keyword>
<keyword evidence="4" id="KW-0653">Protein transport</keyword>
<keyword evidence="2" id="KW-0813">Transport</keyword>
<dbReference type="AlphaFoldDB" id="A0A9P8L1C3"/>
<dbReference type="GO" id="GO:0006890">
    <property type="term" value="P:retrograde vesicle-mediated transport, Golgi to endoplasmic reticulum"/>
    <property type="evidence" value="ECO:0007669"/>
    <property type="project" value="InterPro"/>
</dbReference>
<dbReference type="Pfam" id="PF08314">
    <property type="entry name" value="Sec39"/>
    <property type="match status" value="1"/>
</dbReference>
<gene>
    <name evidence="7" type="ORF">FGG08_002748</name>
</gene>